<dbReference type="InterPro" id="IPR010982">
    <property type="entry name" value="Lambda_DNA-bd_dom_sf"/>
</dbReference>
<reference evidence="1" key="1">
    <citation type="submission" date="2022-03" db="EMBL/GenBank/DDBJ databases">
        <title>Fererhizobium litorale gen. nov., sp. nov., isolated from sandy sediments of the Sea of Japan seashore.</title>
        <authorList>
            <person name="Romanenko L."/>
            <person name="Kurilenko V."/>
            <person name="Otstavnykh N."/>
            <person name="Svetashev V."/>
            <person name="Tekutyeva L."/>
            <person name="Isaeva M."/>
            <person name="Mikhailov V."/>
        </authorList>
    </citation>
    <scope>NUCLEOTIDE SEQUENCE</scope>
    <source>
        <strain evidence="1">KMM 9576</strain>
    </source>
</reference>
<dbReference type="AlphaFoldDB" id="A0AAE3QD38"/>
<keyword evidence="2" id="KW-1185">Reference proteome</keyword>
<dbReference type="Proteomes" id="UP001161580">
    <property type="component" value="Unassembled WGS sequence"/>
</dbReference>
<proteinExistence type="predicted"/>
<dbReference type="GO" id="GO:0003677">
    <property type="term" value="F:DNA binding"/>
    <property type="evidence" value="ECO:0007669"/>
    <property type="project" value="UniProtKB-KW"/>
</dbReference>
<protein>
    <submittedName>
        <fullName evidence="1">DNA-binding protein</fullName>
    </submittedName>
</protein>
<keyword evidence="1" id="KW-0238">DNA-binding</keyword>
<dbReference type="Gene3D" id="1.10.260.40">
    <property type="entry name" value="lambda repressor-like DNA-binding domains"/>
    <property type="match status" value="1"/>
</dbReference>
<name>A0AAE3QD38_9HYPH</name>
<dbReference type="EMBL" id="JALDYZ010000002">
    <property type="protein sequence ID" value="MDI7921156.1"/>
    <property type="molecule type" value="Genomic_DNA"/>
</dbReference>
<evidence type="ECO:0000313" key="1">
    <source>
        <dbReference type="EMBL" id="MDI7921156.1"/>
    </source>
</evidence>
<gene>
    <name evidence="1" type="ORF">MRS75_03550</name>
</gene>
<dbReference type="RefSeq" id="WP_371833315.1">
    <property type="nucleotide sequence ID" value="NZ_JALDYY010000002.1"/>
</dbReference>
<evidence type="ECO:0000313" key="2">
    <source>
        <dbReference type="Proteomes" id="UP001161580"/>
    </source>
</evidence>
<sequence length="84" mass="9132">MTGMTIGELSEQSGLPASVIFDLETNTHAVEDTVLQALKRTLEDRGIVFLTNGSQEPGGPGIRLKVREDEEGIRPEHLNATNDD</sequence>
<accession>A0AAE3QD38</accession>
<comment type="caution">
    <text evidence="1">The sequence shown here is derived from an EMBL/GenBank/DDBJ whole genome shotgun (WGS) entry which is preliminary data.</text>
</comment>
<organism evidence="1 2">
    <name type="scientific">Ferirhizobium litorale</name>
    <dbReference type="NCBI Taxonomy" id="2927786"/>
    <lineage>
        <taxon>Bacteria</taxon>
        <taxon>Pseudomonadati</taxon>
        <taxon>Pseudomonadota</taxon>
        <taxon>Alphaproteobacteria</taxon>
        <taxon>Hyphomicrobiales</taxon>
        <taxon>Rhizobiaceae</taxon>
        <taxon>Ferirhizobium</taxon>
    </lineage>
</organism>